<evidence type="ECO:0000313" key="2">
    <source>
        <dbReference type="Proteomes" id="UP001301769"/>
    </source>
</evidence>
<dbReference type="Gene3D" id="3.40.50.300">
    <property type="entry name" value="P-loop containing nucleotide triphosphate hydrolases"/>
    <property type="match status" value="1"/>
</dbReference>
<proteinExistence type="predicted"/>
<protein>
    <recommendedName>
        <fullName evidence="3">Helicase C-terminal domain-containing protein</fullName>
    </recommendedName>
</protein>
<name>A0AAN6XSL0_9PEZI</name>
<dbReference type="EMBL" id="MU858772">
    <property type="protein sequence ID" value="KAK4205830.1"/>
    <property type="molecule type" value="Genomic_DNA"/>
</dbReference>
<dbReference type="SUPFAM" id="SSF52540">
    <property type="entry name" value="P-loop containing nucleoside triphosphate hydrolases"/>
    <property type="match status" value="1"/>
</dbReference>
<dbReference type="AlphaFoldDB" id="A0AAN6XSL0"/>
<evidence type="ECO:0000313" key="1">
    <source>
        <dbReference type="EMBL" id="KAK4205830.1"/>
    </source>
</evidence>
<comment type="caution">
    <text evidence="1">The sequence shown here is derived from an EMBL/GenBank/DDBJ whole genome shotgun (WGS) entry which is preliminary data.</text>
</comment>
<gene>
    <name evidence="1" type="ORF">QBC37DRAFT_250366</name>
</gene>
<sequence length="123" mass="13521">IADEIGCGFHHSGMSEKNGHEARVAWIEGRHTSHWIAATTGLGTGIAIEGIMGVVHMEKPYGLVDLVQQTGRGGRRAGEVVWFIIVHDGRRQREDQHGSFVYDINQAQMEAFVSTPGCRRAVI</sequence>
<feature type="non-terminal residue" evidence="1">
    <location>
        <position position="1"/>
    </location>
</feature>
<keyword evidence="2" id="KW-1185">Reference proteome</keyword>
<organism evidence="1 2">
    <name type="scientific">Rhypophila decipiens</name>
    <dbReference type="NCBI Taxonomy" id="261697"/>
    <lineage>
        <taxon>Eukaryota</taxon>
        <taxon>Fungi</taxon>
        <taxon>Dikarya</taxon>
        <taxon>Ascomycota</taxon>
        <taxon>Pezizomycotina</taxon>
        <taxon>Sordariomycetes</taxon>
        <taxon>Sordariomycetidae</taxon>
        <taxon>Sordariales</taxon>
        <taxon>Naviculisporaceae</taxon>
        <taxon>Rhypophila</taxon>
    </lineage>
</organism>
<accession>A0AAN6XSL0</accession>
<dbReference type="InterPro" id="IPR027417">
    <property type="entry name" value="P-loop_NTPase"/>
</dbReference>
<feature type="non-terminal residue" evidence="1">
    <location>
        <position position="123"/>
    </location>
</feature>
<reference evidence="1" key="1">
    <citation type="journal article" date="2023" name="Mol. Phylogenet. Evol.">
        <title>Genome-scale phylogeny and comparative genomics of the fungal order Sordariales.</title>
        <authorList>
            <person name="Hensen N."/>
            <person name="Bonometti L."/>
            <person name="Westerberg I."/>
            <person name="Brannstrom I.O."/>
            <person name="Guillou S."/>
            <person name="Cros-Aarteil S."/>
            <person name="Calhoun S."/>
            <person name="Haridas S."/>
            <person name="Kuo A."/>
            <person name="Mondo S."/>
            <person name="Pangilinan J."/>
            <person name="Riley R."/>
            <person name="LaButti K."/>
            <person name="Andreopoulos B."/>
            <person name="Lipzen A."/>
            <person name="Chen C."/>
            <person name="Yan M."/>
            <person name="Daum C."/>
            <person name="Ng V."/>
            <person name="Clum A."/>
            <person name="Steindorff A."/>
            <person name="Ohm R.A."/>
            <person name="Martin F."/>
            <person name="Silar P."/>
            <person name="Natvig D.O."/>
            <person name="Lalanne C."/>
            <person name="Gautier V."/>
            <person name="Ament-Velasquez S.L."/>
            <person name="Kruys A."/>
            <person name="Hutchinson M.I."/>
            <person name="Powell A.J."/>
            <person name="Barry K."/>
            <person name="Miller A.N."/>
            <person name="Grigoriev I.V."/>
            <person name="Debuchy R."/>
            <person name="Gladieux P."/>
            <person name="Hiltunen Thoren M."/>
            <person name="Johannesson H."/>
        </authorList>
    </citation>
    <scope>NUCLEOTIDE SEQUENCE</scope>
    <source>
        <strain evidence="1">PSN293</strain>
    </source>
</reference>
<evidence type="ECO:0008006" key="3">
    <source>
        <dbReference type="Google" id="ProtNLM"/>
    </source>
</evidence>
<dbReference type="Proteomes" id="UP001301769">
    <property type="component" value="Unassembled WGS sequence"/>
</dbReference>
<reference evidence="1" key="2">
    <citation type="submission" date="2023-05" db="EMBL/GenBank/DDBJ databases">
        <authorList>
            <consortium name="Lawrence Berkeley National Laboratory"/>
            <person name="Steindorff A."/>
            <person name="Hensen N."/>
            <person name="Bonometti L."/>
            <person name="Westerberg I."/>
            <person name="Brannstrom I.O."/>
            <person name="Guillou S."/>
            <person name="Cros-Aarteil S."/>
            <person name="Calhoun S."/>
            <person name="Haridas S."/>
            <person name="Kuo A."/>
            <person name="Mondo S."/>
            <person name="Pangilinan J."/>
            <person name="Riley R."/>
            <person name="Labutti K."/>
            <person name="Andreopoulos B."/>
            <person name="Lipzen A."/>
            <person name="Chen C."/>
            <person name="Yanf M."/>
            <person name="Daum C."/>
            <person name="Ng V."/>
            <person name="Clum A."/>
            <person name="Ohm R."/>
            <person name="Martin F."/>
            <person name="Silar P."/>
            <person name="Natvig D."/>
            <person name="Lalanne C."/>
            <person name="Gautier V."/>
            <person name="Ament-Velasquez S.L."/>
            <person name="Kruys A."/>
            <person name="Hutchinson M.I."/>
            <person name="Powell A.J."/>
            <person name="Barry K."/>
            <person name="Miller A.N."/>
            <person name="Grigoriev I.V."/>
            <person name="Debuchy R."/>
            <person name="Gladieux P."/>
            <person name="Thoren M.H."/>
            <person name="Johannesson H."/>
        </authorList>
    </citation>
    <scope>NUCLEOTIDE SEQUENCE</scope>
    <source>
        <strain evidence="1">PSN293</strain>
    </source>
</reference>